<dbReference type="GO" id="GO:0004519">
    <property type="term" value="F:endonuclease activity"/>
    <property type="evidence" value="ECO:0007669"/>
    <property type="project" value="UniProtKB-KW"/>
</dbReference>
<dbReference type="EMBL" id="QGTJ01000003">
    <property type="protein sequence ID" value="PWV63434.1"/>
    <property type="molecule type" value="Genomic_DNA"/>
</dbReference>
<name>A0A317MY30_9GAMM</name>
<dbReference type="InterPro" id="IPR041685">
    <property type="entry name" value="AAA_GajA/Old/RecF-like"/>
</dbReference>
<dbReference type="RefSeq" id="WP_110017922.1">
    <property type="nucleotide sequence ID" value="NZ_QGTJ01000003.1"/>
</dbReference>
<evidence type="ECO:0000313" key="4">
    <source>
        <dbReference type="Proteomes" id="UP000246569"/>
    </source>
</evidence>
<dbReference type="Pfam" id="PF20469">
    <property type="entry name" value="OLD-like_TOPRIM"/>
    <property type="match status" value="1"/>
</dbReference>
<dbReference type="Proteomes" id="UP000246569">
    <property type="component" value="Unassembled WGS sequence"/>
</dbReference>
<dbReference type="AlphaFoldDB" id="A0A317MY30"/>
<keyword evidence="4" id="KW-1185">Reference proteome</keyword>
<reference evidence="3 4" key="1">
    <citation type="submission" date="2018-05" db="EMBL/GenBank/DDBJ databases">
        <title>Genomic Encyclopedia of Type Strains, Phase IV (KMG-IV): sequencing the most valuable type-strain genomes for metagenomic binning, comparative biology and taxonomic classification.</title>
        <authorList>
            <person name="Goeker M."/>
        </authorList>
    </citation>
    <scope>NUCLEOTIDE SEQUENCE [LARGE SCALE GENOMIC DNA]</scope>
    <source>
        <strain evidence="3 4">DSM 23606</strain>
    </source>
</reference>
<feature type="domain" description="OLD protein-like TOPRIM" evidence="2">
    <location>
        <begin position="389"/>
        <end position="455"/>
    </location>
</feature>
<dbReference type="InterPro" id="IPR027417">
    <property type="entry name" value="P-loop_NTPase"/>
</dbReference>
<sequence length="599" mass="65973">MRISRIAVENYANFENVDFATDDSLVIVGENKAGKSNLLRALRLVLDPMLPDRDRQLGLEHFWDGLGDAKLGATVKVVVEFTDFEDNNNLLTVLGGSLVDTEPPVVARLTYLYRPKAALEGTAPQTLADYEFLVFGGTNEDNIFTATRRRELPMDYLFALRDAESDLLNWRRSPLRPIIEELTSSLDEKTREELQQLVSDAQSTLAQRPEVSAAADKVYDRLVEMVGAEHAVSLTLGATPTNVDVLLRSLRLLIDGGARGIGDASLGTANLLFLTLKGLELERAVEAGERSHSFLAIEEPEAHLHPHVQRLVYRHYLGEKDDAQENITTILTTHSPHIASVAPLRSIILLREDAEGGATSITSAAEVDLLPDDEDDLQRYIDVTRGELFFARGIIFVEGDAERFLIPEFAASLGIDLDALGVTVCSVASANFLPYVKLVGPDALGIPFVILTDLDPQDDGGAPLAFFRVRDILALWMDQEDIDQYEKFDDIWKDGELNGIFVNDKTLEVELFQAGMGPAMEPILQKHAKTWGAQRKVMMKGWIDNPTTLDEDKLLGWVGEVSKGRFAQALAGSATAAVCPGYIKNALTFVKNGFSPIEP</sequence>
<gene>
    <name evidence="3" type="ORF">C7443_103363</name>
</gene>
<proteinExistence type="predicted"/>
<dbReference type="PANTHER" id="PTHR43581:SF4">
    <property type="entry name" value="ATP_GTP PHOSPHATASE"/>
    <property type="match status" value="1"/>
</dbReference>
<keyword evidence="3" id="KW-0378">Hydrolase</keyword>
<keyword evidence="3" id="KW-0255">Endonuclease</keyword>
<dbReference type="InterPro" id="IPR051396">
    <property type="entry name" value="Bact_Antivir_Def_Nuclease"/>
</dbReference>
<evidence type="ECO:0000313" key="3">
    <source>
        <dbReference type="EMBL" id="PWV63434.1"/>
    </source>
</evidence>
<dbReference type="Pfam" id="PF13175">
    <property type="entry name" value="AAA_15"/>
    <property type="match status" value="1"/>
</dbReference>
<dbReference type="Gene3D" id="3.40.50.300">
    <property type="entry name" value="P-loop containing nucleotide triphosphate hydrolases"/>
    <property type="match status" value="2"/>
</dbReference>
<dbReference type="CDD" id="cd01026">
    <property type="entry name" value="TOPRIM_OLD"/>
    <property type="match status" value="1"/>
</dbReference>
<organism evidence="3 4">
    <name type="scientific">Plasticicumulans acidivorans</name>
    <dbReference type="NCBI Taxonomy" id="886464"/>
    <lineage>
        <taxon>Bacteria</taxon>
        <taxon>Pseudomonadati</taxon>
        <taxon>Pseudomonadota</taxon>
        <taxon>Gammaproteobacteria</taxon>
        <taxon>Candidatus Competibacteraceae</taxon>
        <taxon>Plasticicumulans</taxon>
    </lineage>
</organism>
<dbReference type="InterPro" id="IPR034139">
    <property type="entry name" value="TOPRIM_OLD"/>
</dbReference>
<protein>
    <submittedName>
        <fullName evidence="3">Putative ATP-dependent endonuclease of OLD family</fullName>
    </submittedName>
</protein>
<evidence type="ECO:0000259" key="1">
    <source>
        <dbReference type="Pfam" id="PF13175"/>
    </source>
</evidence>
<dbReference type="SUPFAM" id="SSF52540">
    <property type="entry name" value="P-loop containing nucleoside triphosphate hydrolases"/>
    <property type="match status" value="1"/>
</dbReference>
<feature type="domain" description="Endonuclease GajA/Old nuclease/RecF-like AAA" evidence="1">
    <location>
        <begin position="179"/>
        <end position="339"/>
    </location>
</feature>
<dbReference type="OrthoDB" id="3322489at2"/>
<dbReference type="PANTHER" id="PTHR43581">
    <property type="entry name" value="ATP/GTP PHOSPHATASE"/>
    <property type="match status" value="1"/>
</dbReference>
<keyword evidence="3" id="KW-0540">Nuclease</keyword>
<comment type="caution">
    <text evidence="3">The sequence shown here is derived from an EMBL/GenBank/DDBJ whole genome shotgun (WGS) entry which is preliminary data.</text>
</comment>
<evidence type="ECO:0000259" key="2">
    <source>
        <dbReference type="Pfam" id="PF20469"/>
    </source>
</evidence>
<accession>A0A317MY30</accession>